<sequence>MTMTSDYDAHMMSASAREKGANVFVWYRLTQNIDKVRICWRADEHNPLTVAKLYRYVDTVVREDYGMQYQRWPYVLLAVDIEPSADAIVRYRTRYKSDTPTLLARGSDEVLEPGDYAFYMPERSKNSIPTLTFMRLRTFFAEYQALIVRYPRLAFPPSTELRDAAFEMQRGKCLFTGAALNRDQDKTVAIWYLPPFFSYLVNITPYHERLDIHGEIIQNNNLCEKLENIGNCLVTSQEIAELLWNNKVAVDVEDDYRIIYFDQRNPDTINFKSYLQFPNSPSQLNDDYIRGQFKYSLQRNIQGGDVRDDFALDAPEDFLESRNGELEEEDEEEYDFTNEVWQTGMGKVVHDWLLRYPELYGEF</sequence>
<proteinExistence type="predicted"/>
<dbReference type="OrthoDB" id="3263651at2759"/>
<protein>
    <submittedName>
        <fullName evidence="1">Uncharacterized protein</fullName>
    </submittedName>
</protein>
<dbReference type="AlphaFoldDB" id="A0A9P5NGV0"/>
<accession>A0A9P5NGV0</accession>
<gene>
    <name evidence="1" type="ORF">CPB84DRAFT_1784744</name>
</gene>
<evidence type="ECO:0000313" key="1">
    <source>
        <dbReference type="EMBL" id="KAF8890514.1"/>
    </source>
</evidence>
<evidence type="ECO:0000313" key="2">
    <source>
        <dbReference type="Proteomes" id="UP000724874"/>
    </source>
</evidence>
<name>A0A9P5NGV0_GYMJU</name>
<reference evidence="1" key="1">
    <citation type="submission" date="2020-11" db="EMBL/GenBank/DDBJ databases">
        <authorList>
            <consortium name="DOE Joint Genome Institute"/>
            <person name="Ahrendt S."/>
            <person name="Riley R."/>
            <person name="Andreopoulos W."/>
            <person name="LaButti K."/>
            <person name="Pangilinan J."/>
            <person name="Ruiz-duenas F.J."/>
            <person name="Barrasa J.M."/>
            <person name="Sanchez-Garcia M."/>
            <person name="Camarero S."/>
            <person name="Miyauchi S."/>
            <person name="Serrano A."/>
            <person name="Linde D."/>
            <person name="Babiker R."/>
            <person name="Drula E."/>
            <person name="Ayuso-Fernandez I."/>
            <person name="Pacheco R."/>
            <person name="Padilla G."/>
            <person name="Ferreira P."/>
            <person name="Barriuso J."/>
            <person name="Kellner H."/>
            <person name="Castanera R."/>
            <person name="Alfaro M."/>
            <person name="Ramirez L."/>
            <person name="Pisabarro A.G."/>
            <person name="Kuo A."/>
            <person name="Tritt A."/>
            <person name="Lipzen A."/>
            <person name="He G."/>
            <person name="Yan M."/>
            <person name="Ng V."/>
            <person name="Cullen D."/>
            <person name="Martin F."/>
            <person name="Rosso M.-N."/>
            <person name="Henrissat B."/>
            <person name="Hibbett D."/>
            <person name="Martinez A.T."/>
            <person name="Grigoriev I.V."/>
        </authorList>
    </citation>
    <scope>NUCLEOTIDE SEQUENCE</scope>
    <source>
        <strain evidence="1">AH 44721</strain>
    </source>
</reference>
<keyword evidence="2" id="KW-1185">Reference proteome</keyword>
<comment type="caution">
    <text evidence="1">The sequence shown here is derived from an EMBL/GenBank/DDBJ whole genome shotgun (WGS) entry which is preliminary data.</text>
</comment>
<dbReference type="EMBL" id="JADNYJ010000075">
    <property type="protein sequence ID" value="KAF8890514.1"/>
    <property type="molecule type" value="Genomic_DNA"/>
</dbReference>
<organism evidence="1 2">
    <name type="scientific">Gymnopilus junonius</name>
    <name type="common">Spectacular rustgill mushroom</name>
    <name type="synonym">Gymnopilus spectabilis subsp. junonius</name>
    <dbReference type="NCBI Taxonomy" id="109634"/>
    <lineage>
        <taxon>Eukaryota</taxon>
        <taxon>Fungi</taxon>
        <taxon>Dikarya</taxon>
        <taxon>Basidiomycota</taxon>
        <taxon>Agaricomycotina</taxon>
        <taxon>Agaricomycetes</taxon>
        <taxon>Agaricomycetidae</taxon>
        <taxon>Agaricales</taxon>
        <taxon>Agaricineae</taxon>
        <taxon>Hymenogastraceae</taxon>
        <taxon>Gymnopilus</taxon>
    </lineage>
</organism>
<dbReference type="Proteomes" id="UP000724874">
    <property type="component" value="Unassembled WGS sequence"/>
</dbReference>